<evidence type="ECO:0000256" key="1">
    <source>
        <dbReference type="ARBA" id="ARBA00004141"/>
    </source>
</evidence>
<organism evidence="9 10">
    <name type="scientific">Nocardioides aurantiacus</name>
    <dbReference type="NCBI Taxonomy" id="86796"/>
    <lineage>
        <taxon>Bacteria</taxon>
        <taxon>Bacillati</taxon>
        <taxon>Actinomycetota</taxon>
        <taxon>Actinomycetes</taxon>
        <taxon>Propionibacteriales</taxon>
        <taxon>Nocardioidaceae</taxon>
        <taxon>Nocardioides</taxon>
    </lineage>
</organism>
<dbReference type="RefSeq" id="WP_123388845.1">
    <property type="nucleotide sequence ID" value="NZ_RKHO01000001.1"/>
</dbReference>
<dbReference type="PANTHER" id="PTHR31566">
    <property type="entry name" value="CYTOCHROME C BIOGENESIS PROTEIN CCS1, CHLOROPLASTIC"/>
    <property type="match status" value="1"/>
</dbReference>
<comment type="caution">
    <text evidence="9">The sequence shown here is derived from an EMBL/GenBank/DDBJ whole genome shotgun (WGS) entry which is preliminary data.</text>
</comment>
<evidence type="ECO:0000256" key="2">
    <source>
        <dbReference type="ARBA" id="ARBA00022692"/>
    </source>
</evidence>
<evidence type="ECO:0000313" key="9">
    <source>
        <dbReference type="EMBL" id="ROR89499.1"/>
    </source>
</evidence>
<feature type="transmembrane region" description="Helical" evidence="7">
    <location>
        <begin position="192"/>
        <end position="213"/>
    </location>
</feature>
<dbReference type="EMBL" id="RKHO01000001">
    <property type="protein sequence ID" value="ROR89499.1"/>
    <property type="molecule type" value="Genomic_DNA"/>
</dbReference>
<dbReference type="InterPro" id="IPR007816">
    <property type="entry name" value="ResB-like_domain"/>
</dbReference>
<keyword evidence="3" id="KW-0201">Cytochrome c-type biogenesis</keyword>
<feature type="domain" description="ResB-like" evidence="8">
    <location>
        <begin position="38"/>
        <end position="522"/>
    </location>
</feature>
<gene>
    <name evidence="9" type="ORF">EDD33_0324</name>
</gene>
<dbReference type="OrthoDB" id="3949537at2"/>
<evidence type="ECO:0000256" key="4">
    <source>
        <dbReference type="ARBA" id="ARBA00022989"/>
    </source>
</evidence>
<keyword evidence="4 7" id="KW-1133">Transmembrane helix</keyword>
<feature type="transmembrane region" description="Helical" evidence="7">
    <location>
        <begin position="94"/>
        <end position="113"/>
    </location>
</feature>
<evidence type="ECO:0000256" key="3">
    <source>
        <dbReference type="ARBA" id="ARBA00022748"/>
    </source>
</evidence>
<protein>
    <submittedName>
        <fullName evidence="9">Cytochrome c biogenesis protein</fullName>
    </submittedName>
</protein>
<evidence type="ECO:0000256" key="7">
    <source>
        <dbReference type="SAM" id="Phobius"/>
    </source>
</evidence>
<dbReference type="GO" id="GO:0017004">
    <property type="term" value="P:cytochrome complex assembly"/>
    <property type="evidence" value="ECO:0007669"/>
    <property type="project" value="UniProtKB-KW"/>
</dbReference>
<feature type="region of interest" description="Disordered" evidence="6">
    <location>
        <begin position="1"/>
        <end position="22"/>
    </location>
</feature>
<feature type="compositionally biased region" description="Pro residues" evidence="6">
    <location>
        <begin position="10"/>
        <end position="22"/>
    </location>
</feature>
<evidence type="ECO:0000256" key="6">
    <source>
        <dbReference type="SAM" id="MobiDB-lite"/>
    </source>
</evidence>
<name>A0A3N2CPR0_9ACTN</name>
<dbReference type="InterPro" id="IPR023494">
    <property type="entry name" value="Cyt_c_bgen_Ccs1/CcsB/ResB"/>
</dbReference>
<proteinExistence type="predicted"/>
<keyword evidence="2 7" id="KW-0812">Transmembrane</keyword>
<accession>A0A3N2CPR0</accession>
<evidence type="ECO:0000313" key="10">
    <source>
        <dbReference type="Proteomes" id="UP000281738"/>
    </source>
</evidence>
<dbReference type="PANTHER" id="PTHR31566:SF0">
    <property type="entry name" value="CYTOCHROME C BIOGENESIS PROTEIN CCS1, CHLOROPLASTIC"/>
    <property type="match status" value="1"/>
</dbReference>
<feature type="transmembrane region" description="Helical" evidence="7">
    <location>
        <begin position="41"/>
        <end position="62"/>
    </location>
</feature>
<dbReference type="AlphaFoldDB" id="A0A3N2CPR0"/>
<evidence type="ECO:0000259" key="8">
    <source>
        <dbReference type="Pfam" id="PF05140"/>
    </source>
</evidence>
<dbReference type="Proteomes" id="UP000281738">
    <property type="component" value="Unassembled WGS sequence"/>
</dbReference>
<keyword evidence="10" id="KW-1185">Reference proteome</keyword>
<sequence length="547" mass="59006">MAATTTERPTGPPAEPPGPPSLSPLELARWSWRQLTSMRTALILLFLLALAAIPGSVVPQTAVDSVRASRWMDDHPRLTPVYEKLGLFSVYDSVWFSAIYILLVISLVGCIVPRLRVYWRGVRAEPPRAPRRLDRLPEHRTLETDAEPEAVLEAARAALRSRRYRVRVDDAEGVTPGAVRAERGKLREGGNLVFHLSILVVLVGFALGSLLGFKGGAIVVTGDGFANTLSQYDDFQAGSFFDVADLEPFDFTVDGFDVTFLQEGRQAGMAQKFRADVTYRTAPGAEDQQREVAVNHPLSIDDTDVFLIGHGYAPNITVRNTDGTVAYSGPVVFLPEDTTFRSFGVVKVPDAEQAGGRTTQLGLEGEFYPTYGFTDASGPFSAFPDSKNPALSMLAYTGDLGLDSGRSQSVYALDKDGLEPLLQADGAPVRLDLALGRSAELPDGMGTVTFDGLSRFVKLQVSHTPGQTTALVGVVLALLGLLASLFVRPRRVWVRARREGGRTLVEVAGLDRSAGGDLSGELDALVGRLRPADAATPATTRTPEEPT</sequence>
<comment type="subcellular location">
    <subcellularLocation>
        <location evidence="1">Membrane</location>
        <topology evidence="1">Multi-pass membrane protein</topology>
    </subcellularLocation>
</comment>
<feature type="transmembrane region" description="Helical" evidence="7">
    <location>
        <begin position="468"/>
        <end position="487"/>
    </location>
</feature>
<dbReference type="Pfam" id="PF05140">
    <property type="entry name" value="ResB"/>
    <property type="match status" value="1"/>
</dbReference>
<dbReference type="GO" id="GO:0016020">
    <property type="term" value="C:membrane"/>
    <property type="evidence" value="ECO:0007669"/>
    <property type="project" value="UniProtKB-SubCell"/>
</dbReference>
<keyword evidence="5 7" id="KW-0472">Membrane</keyword>
<evidence type="ECO:0000256" key="5">
    <source>
        <dbReference type="ARBA" id="ARBA00023136"/>
    </source>
</evidence>
<reference evidence="9 10" key="1">
    <citation type="submission" date="2018-11" db="EMBL/GenBank/DDBJ databases">
        <title>Sequencing the genomes of 1000 actinobacteria strains.</title>
        <authorList>
            <person name="Klenk H.-P."/>
        </authorList>
    </citation>
    <scope>NUCLEOTIDE SEQUENCE [LARGE SCALE GENOMIC DNA]</scope>
    <source>
        <strain evidence="9 10">DSM 12652</strain>
    </source>
</reference>